<keyword evidence="2" id="KW-1185">Reference proteome</keyword>
<gene>
    <name evidence="1" type="ORF">BLNAU_24688</name>
</gene>
<protein>
    <submittedName>
        <fullName evidence="1">Uncharacterized protein</fullName>
    </submittedName>
</protein>
<dbReference type="Proteomes" id="UP001281761">
    <property type="component" value="Unassembled WGS sequence"/>
</dbReference>
<reference evidence="1 2" key="1">
    <citation type="journal article" date="2022" name="bioRxiv">
        <title>Genomics of Preaxostyla Flagellates Illuminates Evolutionary Transitions and the Path Towards Mitochondrial Loss.</title>
        <authorList>
            <person name="Novak L.V.F."/>
            <person name="Treitli S.C."/>
            <person name="Pyrih J."/>
            <person name="Halakuc P."/>
            <person name="Pipaliya S.V."/>
            <person name="Vacek V."/>
            <person name="Brzon O."/>
            <person name="Soukal P."/>
            <person name="Eme L."/>
            <person name="Dacks J.B."/>
            <person name="Karnkowska A."/>
            <person name="Elias M."/>
            <person name="Hampl V."/>
        </authorList>
    </citation>
    <scope>NUCLEOTIDE SEQUENCE [LARGE SCALE GENOMIC DNA]</scope>
    <source>
        <strain evidence="1">NAU3</strain>
        <tissue evidence="1">Gut</tissue>
    </source>
</reference>
<comment type="caution">
    <text evidence="1">The sequence shown here is derived from an EMBL/GenBank/DDBJ whole genome shotgun (WGS) entry which is preliminary data.</text>
</comment>
<sequence>MRANQPVLCLDRQKSILEDQVLWSSNFVPLSSKTVQQISFKIGTHSLVTHKELLSVSQHLLIGSHQSDRSRIRRPYPTFVVQPPPLSHKCLSLISKSDKYSSTLRILMPISCPPRISIHHVQQTAFRAEICGFRRLPYSFSPSLIFFIHFRPQSPFQSIPLISLCSSSFLS</sequence>
<evidence type="ECO:0000313" key="2">
    <source>
        <dbReference type="Proteomes" id="UP001281761"/>
    </source>
</evidence>
<accession>A0ABQ9WM43</accession>
<proteinExistence type="predicted"/>
<dbReference type="EMBL" id="JARBJD010000677">
    <property type="protein sequence ID" value="KAK2940408.1"/>
    <property type="molecule type" value="Genomic_DNA"/>
</dbReference>
<evidence type="ECO:0000313" key="1">
    <source>
        <dbReference type="EMBL" id="KAK2940408.1"/>
    </source>
</evidence>
<organism evidence="1 2">
    <name type="scientific">Blattamonas nauphoetae</name>
    <dbReference type="NCBI Taxonomy" id="2049346"/>
    <lineage>
        <taxon>Eukaryota</taxon>
        <taxon>Metamonada</taxon>
        <taxon>Preaxostyla</taxon>
        <taxon>Oxymonadida</taxon>
        <taxon>Blattamonas</taxon>
    </lineage>
</organism>
<name>A0ABQ9WM43_9EUKA</name>